<name>A0AAE0XJJ3_9PEZI</name>
<dbReference type="Proteomes" id="UP001270362">
    <property type="component" value="Unassembled WGS sequence"/>
</dbReference>
<evidence type="ECO:0000313" key="2">
    <source>
        <dbReference type="EMBL" id="KAK3694694.1"/>
    </source>
</evidence>
<keyword evidence="3" id="KW-1185">Reference proteome</keyword>
<protein>
    <submittedName>
        <fullName evidence="2">Uncharacterized protein</fullName>
    </submittedName>
</protein>
<proteinExistence type="predicted"/>
<dbReference type="EMBL" id="JAULSO010000001">
    <property type="protein sequence ID" value="KAK3694694.1"/>
    <property type="molecule type" value="Genomic_DNA"/>
</dbReference>
<reference evidence="2" key="1">
    <citation type="journal article" date="2023" name="Mol. Phylogenet. Evol.">
        <title>Genome-scale phylogeny and comparative genomics of the fungal order Sordariales.</title>
        <authorList>
            <person name="Hensen N."/>
            <person name="Bonometti L."/>
            <person name="Westerberg I."/>
            <person name="Brannstrom I.O."/>
            <person name="Guillou S."/>
            <person name="Cros-Aarteil S."/>
            <person name="Calhoun S."/>
            <person name="Haridas S."/>
            <person name="Kuo A."/>
            <person name="Mondo S."/>
            <person name="Pangilinan J."/>
            <person name="Riley R."/>
            <person name="LaButti K."/>
            <person name="Andreopoulos B."/>
            <person name="Lipzen A."/>
            <person name="Chen C."/>
            <person name="Yan M."/>
            <person name="Daum C."/>
            <person name="Ng V."/>
            <person name="Clum A."/>
            <person name="Steindorff A."/>
            <person name="Ohm R.A."/>
            <person name="Martin F."/>
            <person name="Silar P."/>
            <person name="Natvig D.O."/>
            <person name="Lalanne C."/>
            <person name="Gautier V."/>
            <person name="Ament-Velasquez S.L."/>
            <person name="Kruys A."/>
            <person name="Hutchinson M.I."/>
            <person name="Powell A.J."/>
            <person name="Barry K."/>
            <person name="Miller A.N."/>
            <person name="Grigoriev I.V."/>
            <person name="Debuchy R."/>
            <person name="Gladieux P."/>
            <person name="Hiltunen Thoren M."/>
            <person name="Johannesson H."/>
        </authorList>
    </citation>
    <scope>NUCLEOTIDE SEQUENCE</scope>
    <source>
        <strain evidence="2">CBS 314.62</strain>
    </source>
</reference>
<accession>A0AAE0XJJ3</accession>
<reference evidence="2" key="2">
    <citation type="submission" date="2023-06" db="EMBL/GenBank/DDBJ databases">
        <authorList>
            <consortium name="Lawrence Berkeley National Laboratory"/>
            <person name="Haridas S."/>
            <person name="Hensen N."/>
            <person name="Bonometti L."/>
            <person name="Westerberg I."/>
            <person name="Brannstrom I.O."/>
            <person name="Guillou S."/>
            <person name="Cros-Aarteil S."/>
            <person name="Calhoun S."/>
            <person name="Kuo A."/>
            <person name="Mondo S."/>
            <person name="Pangilinan J."/>
            <person name="Riley R."/>
            <person name="Labutti K."/>
            <person name="Andreopoulos B."/>
            <person name="Lipzen A."/>
            <person name="Chen C."/>
            <person name="Yanf M."/>
            <person name="Daum C."/>
            <person name="Ng V."/>
            <person name="Clum A."/>
            <person name="Steindorff A."/>
            <person name="Ohm R."/>
            <person name="Martin F."/>
            <person name="Silar P."/>
            <person name="Natvig D."/>
            <person name="Lalanne C."/>
            <person name="Gautier V."/>
            <person name="Ament-Velasquez S.L."/>
            <person name="Kruys A."/>
            <person name="Hutchinson M.I."/>
            <person name="Powell A.J."/>
            <person name="Barry K."/>
            <person name="Miller A.N."/>
            <person name="Grigoriev I.V."/>
            <person name="Debuchy R."/>
            <person name="Gladieux P."/>
            <person name="Thoren M.H."/>
            <person name="Johannesson H."/>
        </authorList>
    </citation>
    <scope>NUCLEOTIDE SEQUENCE</scope>
    <source>
        <strain evidence="2">CBS 314.62</strain>
    </source>
</reference>
<gene>
    <name evidence="2" type="ORF">B0T22DRAFT_453229</name>
</gene>
<feature type="region of interest" description="Disordered" evidence="1">
    <location>
        <begin position="38"/>
        <end position="87"/>
    </location>
</feature>
<evidence type="ECO:0000256" key="1">
    <source>
        <dbReference type="SAM" id="MobiDB-lite"/>
    </source>
</evidence>
<evidence type="ECO:0000313" key="3">
    <source>
        <dbReference type="Proteomes" id="UP001270362"/>
    </source>
</evidence>
<sequence>MRCVALRCVALCCVGQMMESFERPSNYLTLLAANKERPRPGVEQNAIQRSRRFSPPDALQNAHTQYEVPGKARQDQVGRVADQSVCR</sequence>
<comment type="caution">
    <text evidence="2">The sequence shown here is derived from an EMBL/GenBank/DDBJ whole genome shotgun (WGS) entry which is preliminary data.</text>
</comment>
<dbReference type="AlphaFoldDB" id="A0AAE0XJJ3"/>
<organism evidence="2 3">
    <name type="scientific">Podospora appendiculata</name>
    <dbReference type="NCBI Taxonomy" id="314037"/>
    <lineage>
        <taxon>Eukaryota</taxon>
        <taxon>Fungi</taxon>
        <taxon>Dikarya</taxon>
        <taxon>Ascomycota</taxon>
        <taxon>Pezizomycotina</taxon>
        <taxon>Sordariomycetes</taxon>
        <taxon>Sordariomycetidae</taxon>
        <taxon>Sordariales</taxon>
        <taxon>Podosporaceae</taxon>
        <taxon>Podospora</taxon>
    </lineage>
</organism>